<dbReference type="RefSeq" id="WP_264810465.1">
    <property type="nucleotide sequence ID" value="NZ_CP110226.1"/>
</dbReference>
<organism evidence="2 3">
    <name type="scientific">Algoriphagus halophytocola</name>
    <dbReference type="NCBI Taxonomy" id="2991499"/>
    <lineage>
        <taxon>Bacteria</taxon>
        <taxon>Pseudomonadati</taxon>
        <taxon>Bacteroidota</taxon>
        <taxon>Cytophagia</taxon>
        <taxon>Cytophagales</taxon>
        <taxon>Cyclobacteriaceae</taxon>
        <taxon>Algoriphagus</taxon>
    </lineage>
</organism>
<dbReference type="Proteomes" id="UP001163156">
    <property type="component" value="Chromosome"/>
</dbReference>
<evidence type="ECO:0000313" key="3">
    <source>
        <dbReference type="Proteomes" id="UP001163156"/>
    </source>
</evidence>
<evidence type="ECO:0000313" key="2">
    <source>
        <dbReference type="EMBL" id="UZD23811.1"/>
    </source>
</evidence>
<dbReference type="InterPro" id="IPR025698">
    <property type="entry name" value="2TM_dom"/>
</dbReference>
<dbReference type="Pfam" id="PF13239">
    <property type="entry name" value="2TM"/>
    <property type="match status" value="1"/>
</dbReference>
<protein>
    <submittedName>
        <fullName evidence="2">2TM domain-containing protein</fullName>
    </submittedName>
</protein>
<dbReference type="EMBL" id="CP110226">
    <property type="protein sequence ID" value="UZD23811.1"/>
    <property type="molecule type" value="Genomic_DNA"/>
</dbReference>
<name>A0ABY6MJ42_9BACT</name>
<gene>
    <name evidence="2" type="ORF">OM944_04795</name>
</gene>
<keyword evidence="3" id="KW-1185">Reference proteome</keyword>
<sequence>MNLDEQQQYQLAYRMVERKQMRNKFAKKLLTFAAVNAGLVFLDFRRKSGRHWSLLTMTGWGLSLLSEYEWEKRTFDKAMLKKEKDTVSILKKIQ</sequence>
<evidence type="ECO:0000259" key="1">
    <source>
        <dbReference type="Pfam" id="PF13239"/>
    </source>
</evidence>
<reference evidence="2" key="1">
    <citation type="submission" date="2022-10" db="EMBL/GenBank/DDBJ databases">
        <title>Algoriphagus sp. a novel bacteria isolate from halophytes salicornia europaea.</title>
        <authorList>
            <person name="Peng Y."/>
            <person name="Jiang L."/>
            <person name="Lee J."/>
        </authorList>
    </citation>
    <scope>NUCLEOTIDE SEQUENCE</scope>
    <source>
        <strain evidence="2">TR-M5</strain>
    </source>
</reference>
<accession>A0ABY6MJ42</accession>
<proteinExistence type="predicted"/>
<feature type="domain" description="2TM" evidence="1">
    <location>
        <begin position="17"/>
        <end position="67"/>
    </location>
</feature>